<accession>A0A2R6QIC2</accession>
<dbReference type="Proteomes" id="UP000241394">
    <property type="component" value="Chromosome LG16"/>
</dbReference>
<dbReference type="EMBL" id="NKQK01000016">
    <property type="protein sequence ID" value="PSS08372.1"/>
    <property type="molecule type" value="Genomic_DNA"/>
</dbReference>
<keyword evidence="3" id="KW-1185">Reference proteome</keyword>
<dbReference type="Gramene" id="PSS08372">
    <property type="protein sequence ID" value="PSS08372"/>
    <property type="gene ID" value="CEY00_Acc18708"/>
</dbReference>
<comment type="caution">
    <text evidence="2">The sequence shown here is derived from an EMBL/GenBank/DDBJ whole genome shotgun (WGS) entry which is preliminary data.</text>
</comment>
<evidence type="ECO:0000313" key="2">
    <source>
        <dbReference type="EMBL" id="PSS08372.1"/>
    </source>
</evidence>
<sequence length="399" mass="43092">MPKSSAASESELSMSIDSAVRSCVGRATTGTWLTSSLSSTLATSSPPSSHKSTSQLDELDLLELELSPLASSTGLLNLAEVPLNRSLTLSESELLGLGAYLWMQRGGRRDALGVQFKEGSIVDRIKIRVISLTLALSRDPNEIVEIQIFVSRIRDQPRMRLIRLSKVKGKTFTDGLAKLEESSETRPAYLPHLAKFFKGRGQPSSKNALDSSREVTNELLLGASTPYQSQDRRMYLSSISLPLFYKPLPHNRLEKKLLDCGQQKKLLPLFLSKLDLPPTSPPNPPPPATSPPPANSSPPPIALAVVPSLPATLAPSISSTKGHNAVVDSSAMNLSFDDGDGGYVDLYVAGADDVFTAELIGNDGFVESNGPILSPLAEMEVEEEFALREWRSDGIGVLR</sequence>
<feature type="region of interest" description="Disordered" evidence="1">
    <location>
        <begin position="273"/>
        <end position="301"/>
    </location>
</feature>
<reference evidence="2 3" key="1">
    <citation type="submission" date="2017-07" db="EMBL/GenBank/DDBJ databases">
        <title>An improved, manually edited Actinidia chinensis var. chinensis (kiwifruit) genome highlights the challenges associated with draft genomes and gene prediction in plants.</title>
        <authorList>
            <person name="Pilkington S."/>
            <person name="Crowhurst R."/>
            <person name="Hilario E."/>
            <person name="Nardozza S."/>
            <person name="Fraser L."/>
            <person name="Peng Y."/>
            <person name="Gunaseelan K."/>
            <person name="Simpson R."/>
            <person name="Tahir J."/>
            <person name="Deroles S."/>
            <person name="Templeton K."/>
            <person name="Luo Z."/>
            <person name="Davy M."/>
            <person name="Cheng C."/>
            <person name="Mcneilage M."/>
            <person name="Scaglione D."/>
            <person name="Liu Y."/>
            <person name="Zhang Q."/>
            <person name="Datson P."/>
            <person name="De Silva N."/>
            <person name="Gardiner S."/>
            <person name="Bassett H."/>
            <person name="Chagne D."/>
            <person name="Mccallum J."/>
            <person name="Dzierzon H."/>
            <person name="Deng C."/>
            <person name="Wang Y.-Y."/>
            <person name="Barron N."/>
            <person name="Manako K."/>
            <person name="Bowen J."/>
            <person name="Foster T."/>
            <person name="Erridge Z."/>
            <person name="Tiffin H."/>
            <person name="Waite C."/>
            <person name="Davies K."/>
            <person name="Grierson E."/>
            <person name="Laing W."/>
            <person name="Kirk R."/>
            <person name="Chen X."/>
            <person name="Wood M."/>
            <person name="Montefiori M."/>
            <person name="Brummell D."/>
            <person name="Schwinn K."/>
            <person name="Catanach A."/>
            <person name="Fullerton C."/>
            <person name="Li D."/>
            <person name="Meiyalaghan S."/>
            <person name="Nieuwenhuizen N."/>
            <person name="Read N."/>
            <person name="Prakash R."/>
            <person name="Hunter D."/>
            <person name="Zhang H."/>
            <person name="Mckenzie M."/>
            <person name="Knabel M."/>
            <person name="Harris A."/>
            <person name="Allan A."/>
            <person name="Chen A."/>
            <person name="Janssen B."/>
            <person name="Plunkett B."/>
            <person name="Dwamena C."/>
            <person name="Voogd C."/>
            <person name="Leif D."/>
            <person name="Lafferty D."/>
            <person name="Souleyre E."/>
            <person name="Varkonyi-Gasic E."/>
            <person name="Gambi F."/>
            <person name="Hanley J."/>
            <person name="Yao J.-L."/>
            <person name="Cheung J."/>
            <person name="David K."/>
            <person name="Warren B."/>
            <person name="Marsh K."/>
            <person name="Snowden K."/>
            <person name="Lin-Wang K."/>
            <person name="Brian L."/>
            <person name="Martinez-Sanchez M."/>
            <person name="Wang M."/>
            <person name="Ileperuma N."/>
            <person name="Macnee N."/>
            <person name="Campin R."/>
            <person name="Mcatee P."/>
            <person name="Drummond R."/>
            <person name="Espley R."/>
            <person name="Ireland H."/>
            <person name="Wu R."/>
            <person name="Atkinson R."/>
            <person name="Karunairetnam S."/>
            <person name="Bulley S."/>
            <person name="Chunkath S."/>
            <person name="Hanley Z."/>
            <person name="Storey R."/>
            <person name="Thrimawithana A."/>
            <person name="Thomson S."/>
            <person name="David C."/>
            <person name="Testolin R."/>
        </authorList>
    </citation>
    <scope>NUCLEOTIDE SEQUENCE [LARGE SCALE GENOMIC DNA]</scope>
    <source>
        <strain evidence="3">cv. Red5</strain>
        <tissue evidence="2">Young leaf</tissue>
    </source>
</reference>
<protein>
    <submittedName>
        <fullName evidence="2">Clathrin light chain like</fullName>
    </submittedName>
</protein>
<reference evidence="3" key="2">
    <citation type="journal article" date="2018" name="BMC Genomics">
        <title>A manually annotated Actinidia chinensis var. chinensis (kiwifruit) genome highlights the challenges associated with draft genomes and gene prediction in plants.</title>
        <authorList>
            <person name="Pilkington S.M."/>
            <person name="Crowhurst R."/>
            <person name="Hilario E."/>
            <person name="Nardozza S."/>
            <person name="Fraser L."/>
            <person name="Peng Y."/>
            <person name="Gunaseelan K."/>
            <person name="Simpson R."/>
            <person name="Tahir J."/>
            <person name="Deroles S.C."/>
            <person name="Templeton K."/>
            <person name="Luo Z."/>
            <person name="Davy M."/>
            <person name="Cheng C."/>
            <person name="McNeilage M."/>
            <person name="Scaglione D."/>
            <person name="Liu Y."/>
            <person name="Zhang Q."/>
            <person name="Datson P."/>
            <person name="De Silva N."/>
            <person name="Gardiner S.E."/>
            <person name="Bassett H."/>
            <person name="Chagne D."/>
            <person name="McCallum J."/>
            <person name="Dzierzon H."/>
            <person name="Deng C."/>
            <person name="Wang Y.Y."/>
            <person name="Barron L."/>
            <person name="Manako K."/>
            <person name="Bowen J."/>
            <person name="Foster T.M."/>
            <person name="Erridge Z.A."/>
            <person name="Tiffin H."/>
            <person name="Waite C.N."/>
            <person name="Davies K.M."/>
            <person name="Grierson E.P."/>
            <person name="Laing W.A."/>
            <person name="Kirk R."/>
            <person name="Chen X."/>
            <person name="Wood M."/>
            <person name="Montefiori M."/>
            <person name="Brummell D.A."/>
            <person name="Schwinn K.E."/>
            <person name="Catanach A."/>
            <person name="Fullerton C."/>
            <person name="Li D."/>
            <person name="Meiyalaghan S."/>
            <person name="Nieuwenhuizen N."/>
            <person name="Read N."/>
            <person name="Prakash R."/>
            <person name="Hunter D."/>
            <person name="Zhang H."/>
            <person name="McKenzie M."/>
            <person name="Knabel M."/>
            <person name="Harris A."/>
            <person name="Allan A.C."/>
            <person name="Gleave A."/>
            <person name="Chen A."/>
            <person name="Janssen B.J."/>
            <person name="Plunkett B."/>
            <person name="Ampomah-Dwamena C."/>
            <person name="Voogd C."/>
            <person name="Leif D."/>
            <person name="Lafferty D."/>
            <person name="Souleyre E.J.F."/>
            <person name="Varkonyi-Gasic E."/>
            <person name="Gambi F."/>
            <person name="Hanley J."/>
            <person name="Yao J.L."/>
            <person name="Cheung J."/>
            <person name="David K.M."/>
            <person name="Warren B."/>
            <person name="Marsh K."/>
            <person name="Snowden K.C."/>
            <person name="Lin-Wang K."/>
            <person name="Brian L."/>
            <person name="Martinez-Sanchez M."/>
            <person name="Wang M."/>
            <person name="Ileperuma N."/>
            <person name="Macnee N."/>
            <person name="Campin R."/>
            <person name="McAtee P."/>
            <person name="Drummond R.S.M."/>
            <person name="Espley R.V."/>
            <person name="Ireland H.S."/>
            <person name="Wu R."/>
            <person name="Atkinson R.G."/>
            <person name="Karunairetnam S."/>
            <person name="Bulley S."/>
            <person name="Chunkath S."/>
            <person name="Hanley Z."/>
            <person name="Storey R."/>
            <person name="Thrimawithana A.H."/>
            <person name="Thomson S."/>
            <person name="David C."/>
            <person name="Testolin R."/>
            <person name="Huang H."/>
            <person name="Hellens R.P."/>
            <person name="Schaffer R.J."/>
        </authorList>
    </citation>
    <scope>NUCLEOTIDE SEQUENCE [LARGE SCALE GENOMIC DNA]</scope>
    <source>
        <strain evidence="3">cv. Red5</strain>
    </source>
</reference>
<gene>
    <name evidence="2" type="ORF">CEY00_Acc18708</name>
</gene>
<evidence type="ECO:0000313" key="3">
    <source>
        <dbReference type="Proteomes" id="UP000241394"/>
    </source>
</evidence>
<name>A0A2R6QIC2_ACTCC</name>
<evidence type="ECO:0000256" key="1">
    <source>
        <dbReference type="SAM" id="MobiDB-lite"/>
    </source>
</evidence>
<proteinExistence type="predicted"/>
<organism evidence="2 3">
    <name type="scientific">Actinidia chinensis var. chinensis</name>
    <name type="common">Chinese soft-hair kiwi</name>
    <dbReference type="NCBI Taxonomy" id="1590841"/>
    <lineage>
        <taxon>Eukaryota</taxon>
        <taxon>Viridiplantae</taxon>
        <taxon>Streptophyta</taxon>
        <taxon>Embryophyta</taxon>
        <taxon>Tracheophyta</taxon>
        <taxon>Spermatophyta</taxon>
        <taxon>Magnoliopsida</taxon>
        <taxon>eudicotyledons</taxon>
        <taxon>Gunneridae</taxon>
        <taxon>Pentapetalae</taxon>
        <taxon>asterids</taxon>
        <taxon>Ericales</taxon>
        <taxon>Actinidiaceae</taxon>
        <taxon>Actinidia</taxon>
    </lineage>
</organism>
<feature type="compositionally biased region" description="Pro residues" evidence="1">
    <location>
        <begin position="278"/>
        <end position="301"/>
    </location>
</feature>
<dbReference type="AlphaFoldDB" id="A0A2R6QIC2"/>
<dbReference type="InParanoid" id="A0A2R6QIC2"/>